<dbReference type="PROSITE" id="PS50181">
    <property type="entry name" value="FBOX"/>
    <property type="match status" value="1"/>
</dbReference>
<dbReference type="InterPro" id="IPR001810">
    <property type="entry name" value="F-box_dom"/>
</dbReference>
<dbReference type="InterPro" id="IPR051165">
    <property type="entry name" value="Multifunctional_ANK_Repeat"/>
</dbReference>
<protein>
    <recommendedName>
        <fullName evidence="4">F-box domain-containing protein</fullName>
    </recommendedName>
</protein>
<comment type="caution">
    <text evidence="5">The sequence shown here is derived from an EMBL/GenBank/DDBJ whole genome shotgun (WGS) entry which is preliminary data.</text>
</comment>
<name>A0A9W4IED6_9EURO</name>
<keyword evidence="1" id="KW-0677">Repeat</keyword>
<dbReference type="EMBL" id="CAJVPG010000036">
    <property type="protein sequence ID" value="CAG8268640.1"/>
    <property type="molecule type" value="Genomic_DNA"/>
</dbReference>
<dbReference type="PROSITE" id="PS50088">
    <property type="entry name" value="ANK_REPEAT"/>
    <property type="match status" value="4"/>
</dbReference>
<reference evidence="5" key="1">
    <citation type="submission" date="2021-07" db="EMBL/GenBank/DDBJ databases">
        <authorList>
            <person name="Branca A.L. A."/>
        </authorList>
    </citation>
    <scope>NUCLEOTIDE SEQUENCE</scope>
</reference>
<evidence type="ECO:0000313" key="6">
    <source>
        <dbReference type="EMBL" id="CAG8422592.1"/>
    </source>
</evidence>
<feature type="domain" description="F-box" evidence="4">
    <location>
        <begin position="66"/>
        <end position="111"/>
    </location>
</feature>
<evidence type="ECO:0000313" key="5">
    <source>
        <dbReference type="EMBL" id="CAG8268640.1"/>
    </source>
</evidence>
<dbReference type="EMBL" id="CAJVPA010000247">
    <property type="protein sequence ID" value="CAG8422592.1"/>
    <property type="molecule type" value="Genomic_DNA"/>
</dbReference>
<feature type="repeat" description="ANK" evidence="3">
    <location>
        <begin position="462"/>
        <end position="490"/>
    </location>
</feature>
<proteinExistence type="predicted"/>
<accession>A0A9W4IED6</accession>
<evidence type="ECO:0000256" key="3">
    <source>
        <dbReference type="PROSITE-ProRule" id="PRU00023"/>
    </source>
</evidence>
<dbReference type="SUPFAM" id="SSF81383">
    <property type="entry name" value="F-box domain"/>
    <property type="match status" value="1"/>
</dbReference>
<keyword evidence="2 3" id="KW-0040">ANK repeat</keyword>
<dbReference type="PANTHER" id="PTHR24123:SF33">
    <property type="entry name" value="PROTEIN HOS4"/>
    <property type="match status" value="1"/>
</dbReference>
<feature type="repeat" description="ANK" evidence="3">
    <location>
        <begin position="215"/>
        <end position="247"/>
    </location>
</feature>
<gene>
    <name evidence="6" type="ORF">PSALAMII_LOCUS10372</name>
    <name evidence="5" type="ORF">PSALAMII_LOCUS1117</name>
</gene>
<evidence type="ECO:0000313" key="7">
    <source>
        <dbReference type="Proteomes" id="UP001152649"/>
    </source>
</evidence>
<dbReference type="Gene3D" id="1.25.40.20">
    <property type="entry name" value="Ankyrin repeat-containing domain"/>
    <property type="match status" value="3"/>
</dbReference>
<dbReference type="InterPro" id="IPR002110">
    <property type="entry name" value="Ankyrin_rpt"/>
</dbReference>
<keyword evidence="7" id="KW-1185">Reference proteome</keyword>
<feature type="repeat" description="ANK" evidence="3">
    <location>
        <begin position="319"/>
        <end position="352"/>
    </location>
</feature>
<sequence>MFIIALKLSCDCYASLNGLTGHTPSSPHNLAEASIKACFHFQHPQVSFCPHLHFVCFLAPTCCPIMSNIRDLPNELLLWIVSHLDGSALFALAGSCKVFNFSLQPSIWKHNIKFQNSNLLHPAVKDDNVGLAEASLQHNANINSFYRSKTPLMRALHCSSAAVLDLLLNRRDLDINIQNQARESALWYAIHYGTYSTVKTVLGQPNVRVDIKHKYDRTALHVAVFAGRIGFVHLLLPSGSNPDLQDDSGHSPWDYACRFNSPVMELIFSNDPKAETFLGTPSSQDAELPLHQAVSYGSLDAVKSLLSKKGLDLDIQDRKGYTPLHLAIQNKRLEMVNLLLIHPRANVNCKDKYGNTPLWLSTYLSYDEITHRLLAEEDINVNFVGGRERLETPPTSLHHAATRLNTVILRRLLAVPGIGLNLCVSGDSPISVAAYHGRVNTVAYLLSMGSVEINGRDVVNPPLCRAVAHGHLDVVSLLVQQGARLNIDESTIANHDTALCIASGGGDLEIVQAILRHDRIDVNLRNRWFEDPLMLAVKGGHERAKVQGRKNPASSA</sequence>
<dbReference type="Proteomes" id="UP001152646">
    <property type="component" value="Unassembled WGS sequence"/>
</dbReference>
<dbReference type="PROSITE" id="PS50297">
    <property type="entry name" value="ANK_REP_REGION"/>
    <property type="match status" value="3"/>
</dbReference>
<dbReference type="SUPFAM" id="SSF48403">
    <property type="entry name" value="Ankyrin repeat"/>
    <property type="match status" value="2"/>
</dbReference>
<dbReference type="PRINTS" id="PR01415">
    <property type="entry name" value="ANKYRIN"/>
</dbReference>
<dbReference type="InterPro" id="IPR036047">
    <property type="entry name" value="F-box-like_dom_sf"/>
</dbReference>
<dbReference type="AlphaFoldDB" id="A0A9W4IED6"/>
<dbReference type="PANTHER" id="PTHR24123">
    <property type="entry name" value="ANKYRIN REPEAT-CONTAINING"/>
    <property type="match status" value="1"/>
</dbReference>
<feature type="repeat" description="ANK" evidence="3">
    <location>
        <begin position="285"/>
        <end position="318"/>
    </location>
</feature>
<dbReference type="SMART" id="SM00248">
    <property type="entry name" value="ANK"/>
    <property type="match status" value="10"/>
</dbReference>
<dbReference type="InterPro" id="IPR036770">
    <property type="entry name" value="Ankyrin_rpt-contain_sf"/>
</dbReference>
<evidence type="ECO:0000256" key="1">
    <source>
        <dbReference type="ARBA" id="ARBA00022737"/>
    </source>
</evidence>
<dbReference type="OrthoDB" id="3352408at2759"/>
<dbReference type="Pfam" id="PF12796">
    <property type="entry name" value="Ank_2"/>
    <property type="match status" value="3"/>
</dbReference>
<dbReference type="Proteomes" id="UP001152649">
    <property type="component" value="Unassembled WGS sequence"/>
</dbReference>
<evidence type="ECO:0000259" key="4">
    <source>
        <dbReference type="PROSITE" id="PS50181"/>
    </source>
</evidence>
<evidence type="ECO:0000256" key="2">
    <source>
        <dbReference type="ARBA" id="ARBA00023043"/>
    </source>
</evidence>
<organism evidence="5 7">
    <name type="scientific">Penicillium salamii</name>
    <dbReference type="NCBI Taxonomy" id="1612424"/>
    <lineage>
        <taxon>Eukaryota</taxon>
        <taxon>Fungi</taxon>
        <taxon>Dikarya</taxon>
        <taxon>Ascomycota</taxon>
        <taxon>Pezizomycotina</taxon>
        <taxon>Eurotiomycetes</taxon>
        <taxon>Eurotiomycetidae</taxon>
        <taxon>Eurotiales</taxon>
        <taxon>Aspergillaceae</taxon>
        <taxon>Penicillium</taxon>
    </lineage>
</organism>